<accession>A0A3P8EU67</accession>
<dbReference type="OrthoDB" id="10386168at2759"/>
<keyword evidence="2" id="KW-0812">Transmembrane</keyword>
<keyword evidence="2" id="KW-1133">Transmembrane helix</keyword>
<dbReference type="AlphaFoldDB" id="A0A183GQQ0"/>
<gene>
    <name evidence="3" type="ORF">HPBE_LOCUS25016</name>
</gene>
<name>A0A183GQQ0_HELPZ</name>
<reference evidence="5" key="2">
    <citation type="submission" date="2019-09" db="UniProtKB">
        <authorList>
            <consortium name="WormBaseParasite"/>
        </authorList>
    </citation>
    <scope>IDENTIFICATION</scope>
</reference>
<dbReference type="Proteomes" id="UP000050761">
    <property type="component" value="Unassembled WGS sequence"/>
</dbReference>
<evidence type="ECO:0000313" key="5">
    <source>
        <dbReference type="WBParaSite" id="HPBE_0002502001-mRNA-1"/>
    </source>
</evidence>
<evidence type="ECO:0000313" key="3">
    <source>
        <dbReference type="EMBL" id="VDP48614.1"/>
    </source>
</evidence>
<accession>A0A183GQQ0</accession>
<evidence type="ECO:0000313" key="4">
    <source>
        <dbReference type="Proteomes" id="UP000050761"/>
    </source>
</evidence>
<sequence length="128" mass="13908">MGDQYENVGPGGPNAGPPPPPPPLPGASKPADAYEKMGPTSKIPEPPPPPDLSSYSSLKARKARDKKASKPTPHLVYVFYTAIVLWILMAIWTFFLYAHSVEMMNLIPLLPSSMVASELESLNEPNDH</sequence>
<feature type="compositionally biased region" description="Pro residues" evidence="1">
    <location>
        <begin position="15"/>
        <end position="25"/>
    </location>
</feature>
<proteinExistence type="predicted"/>
<feature type="transmembrane region" description="Helical" evidence="2">
    <location>
        <begin position="75"/>
        <end position="98"/>
    </location>
</feature>
<dbReference type="EMBL" id="UZAH01037219">
    <property type="protein sequence ID" value="VDP48614.1"/>
    <property type="molecule type" value="Genomic_DNA"/>
</dbReference>
<evidence type="ECO:0000256" key="1">
    <source>
        <dbReference type="SAM" id="MobiDB-lite"/>
    </source>
</evidence>
<feature type="compositionally biased region" description="Basic residues" evidence="1">
    <location>
        <begin position="59"/>
        <end position="69"/>
    </location>
</feature>
<reference evidence="3 4" key="1">
    <citation type="submission" date="2018-11" db="EMBL/GenBank/DDBJ databases">
        <authorList>
            <consortium name="Pathogen Informatics"/>
        </authorList>
    </citation>
    <scope>NUCLEOTIDE SEQUENCE [LARGE SCALE GENOMIC DNA]</scope>
</reference>
<evidence type="ECO:0000256" key="2">
    <source>
        <dbReference type="SAM" id="Phobius"/>
    </source>
</evidence>
<keyword evidence="4" id="KW-1185">Reference proteome</keyword>
<feature type="region of interest" description="Disordered" evidence="1">
    <location>
        <begin position="1"/>
        <end position="70"/>
    </location>
</feature>
<dbReference type="WBParaSite" id="HPBE_0002502001-mRNA-1">
    <property type="protein sequence ID" value="HPBE_0002502001-mRNA-1"/>
    <property type="gene ID" value="HPBE_0002502001"/>
</dbReference>
<organism evidence="4 5">
    <name type="scientific">Heligmosomoides polygyrus</name>
    <name type="common">Parasitic roundworm</name>
    <dbReference type="NCBI Taxonomy" id="6339"/>
    <lineage>
        <taxon>Eukaryota</taxon>
        <taxon>Metazoa</taxon>
        <taxon>Ecdysozoa</taxon>
        <taxon>Nematoda</taxon>
        <taxon>Chromadorea</taxon>
        <taxon>Rhabditida</taxon>
        <taxon>Rhabditina</taxon>
        <taxon>Rhabditomorpha</taxon>
        <taxon>Strongyloidea</taxon>
        <taxon>Heligmosomidae</taxon>
        <taxon>Heligmosomoides</taxon>
    </lineage>
</organism>
<protein>
    <submittedName>
        <fullName evidence="5">Triadin</fullName>
    </submittedName>
</protein>
<keyword evidence="2" id="KW-0472">Membrane</keyword>